<feature type="active site" description="Proton acceptor" evidence="7">
    <location>
        <position position="102"/>
    </location>
</feature>
<feature type="chain" id="PRO_5020600519" evidence="10">
    <location>
        <begin position="23"/>
        <end position="324"/>
    </location>
</feature>
<dbReference type="AlphaFoldDB" id="A0A4R1MY11"/>
<dbReference type="PANTHER" id="PTHR21581:SF6">
    <property type="entry name" value="TRAFFICKING PROTEIN PARTICLE COMPLEX SUBUNIT 12"/>
    <property type="match status" value="1"/>
</dbReference>
<evidence type="ECO:0000256" key="10">
    <source>
        <dbReference type="SAM" id="SignalP"/>
    </source>
</evidence>
<evidence type="ECO:0000256" key="4">
    <source>
        <dbReference type="ARBA" id="ARBA00022960"/>
    </source>
</evidence>
<evidence type="ECO:0000256" key="2">
    <source>
        <dbReference type="ARBA" id="ARBA00022729"/>
    </source>
</evidence>
<keyword evidence="4" id="KW-0133">Cell shape</keyword>
<feature type="binding site" evidence="8">
    <location>
        <position position="272"/>
    </location>
    <ligand>
        <name>substrate</name>
    </ligand>
</feature>
<evidence type="ECO:0000313" key="12">
    <source>
        <dbReference type="EMBL" id="TCK98096.1"/>
    </source>
</evidence>
<keyword evidence="12" id="KW-0121">Carboxypeptidase</keyword>
<proteinExistence type="inferred from homology"/>
<comment type="caution">
    <text evidence="12">The sequence shown here is derived from an EMBL/GenBank/DDBJ whole genome shotgun (WGS) entry which is preliminary data.</text>
</comment>
<organism evidence="12 13">
    <name type="scientific">Natranaerovirga hydrolytica</name>
    <dbReference type="NCBI Taxonomy" id="680378"/>
    <lineage>
        <taxon>Bacteria</taxon>
        <taxon>Bacillati</taxon>
        <taxon>Bacillota</taxon>
        <taxon>Clostridia</taxon>
        <taxon>Lachnospirales</taxon>
        <taxon>Natranaerovirgaceae</taxon>
        <taxon>Natranaerovirga</taxon>
    </lineage>
</organism>
<evidence type="ECO:0000256" key="8">
    <source>
        <dbReference type="PIRSR" id="PIRSR618044-2"/>
    </source>
</evidence>
<dbReference type="SUPFAM" id="SSF56601">
    <property type="entry name" value="beta-lactamase/transpeptidase-like"/>
    <property type="match status" value="1"/>
</dbReference>
<keyword evidence="13" id="KW-1185">Reference proteome</keyword>
<dbReference type="GO" id="GO:0008360">
    <property type="term" value="P:regulation of cell shape"/>
    <property type="evidence" value="ECO:0007669"/>
    <property type="project" value="UniProtKB-KW"/>
</dbReference>
<feature type="active site" description="Acyl-ester intermediate" evidence="7">
    <location>
        <position position="99"/>
    </location>
</feature>
<dbReference type="RefSeq" id="WP_132280051.1">
    <property type="nucleotide sequence ID" value="NZ_SMGQ01000011.1"/>
</dbReference>
<evidence type="ECO:0000259" key="11">
    <source>
        <dbReference type="Pfam" id="PF00768"/>
    </source>
</evidence>
<keyword evidence="6" id="KW-0961">Cell wall biogenesis/degradation</keyword>
<accession>A0A4R1MY11</accession>
<protein>
    <submittedName>
        <fullName evidence="12">D-alanyl-D-alanine carboxypeptidase-like protein</fullName>
    </submittedName>
</protein>
<evidence type="ECO:0000256" key="1">
    <source>
        <dbReference type="ARBA" id="ARBA00007164"/>
    </source>
</evidence>
<dbReference type="PANTHER" id="PTHR21581">
    <property type="entry name" value="D-ALANYL-D-ALANINE CARBOXYPEPTIDASE"/>
    <property type="match status" value="1"/>
</dbReference>
<keyword evidence="3" id="KW-0378">Hydrolase</keyword>
<evidence type="ECO:0000256" key="3">
    <source>
        <dbReference type="ARBA" id="ARBA00022801"/>
    </source>
</evidence>
<sequence>MKRFLAIVVASMFILTSCTSQGDSNIHNYAYPILESTHSFNKDDIEQLKPLSEDICIVPPEYENTVRVDLKTTSNLLIDVHNQEVLYAEDIFKKIYPASITKIMTAILLIEHGDLEEEVIVESEFNHLVFDAKRTGLQKGDVITAEDLLYAILLDSGNDSAIVVAEYIGGSVEHFVEMMNQRAIDIGAVHTQFANPHGLYDENQYTTAYDLYLIFNEAIKKDEFKEAIKLPYYNITYKNNHSELVNKTLMNTNLFLHNIYPVNSQSIIWGGKTGYIEKSGYNLVLLSYIDDNPYISLIIGSQTREASFEDMTKLLNSIQMINLR</sequence>
<dbReference type="GO" id="GO:0009002">
    <property type="term" value="F:serine-type D-Ala-D-Ala carboxypeptidase activity"/>
    <property type="evidence" value="ECO:0007669"/>
    <property type="project" value="InterPro"/>
</dbReference>
<dbReference type="Pfam" id="PF00768">
    <property type="entry name" value="Peptidase_S11"/>
    <property type="match status" value="1"/>
</dbReference>
<evidence type="ECO:0000256" key="5">
    <source>
        <dbReference type="ARBA" id="ARBA00022984"/>
    </source>
</evidence>
<dbReference type="InterPro" id="IPR001967">
    <property type="entry name" value="Peptidase_S11_N"/>
</dbReference>
<evidence type="ECO:0000313" key="13">
    <source>
        <dbReference type="Proteomes" id="UP000294545"/>
    </source>
</evidence>
<reference evidence="12 13" key="1">
    <citation type="submission" date="2019-03" db="EMBL/GenBank/DDBJ databases">
        <title>Genomic Encyclopedia of Type Strains, Phase IV (KMG-IV): sequencing the most valuable type-strain genomes for metagenomic binning, comparative biology and taxonomic classification.</title>
        <authorList>
            <person name="Goeker M."/>
        </authorList>
    </citation>
    <scope>NUCLEOTIDE SEQUENCE [LARGE SCALE GENOMIC DNA]</scope>
    <source>
        <strain evidence="12 13">DSM 24176</strain>
    </source>
</reference>
<comment type="similarity">
    <text evidence="1 9">Belongs to the peptidase S11 family.</text>
</comment>
<keyword evidence="12" id="KW-0645">Protease</keyword>
<dbReference type="InterPro" id="IPR012338">
    <property type="entry name" value="Beta-lactam/transpept-like"/>
</dbReference>
<dbReference type="GO" id="GO:0009252">
    <property type="term" value="P:peptidoglycan biosynthetic process"/>
    <property type="evidence" value="ECO:0007669"/>
    <property type="project" value="UniProtKB-KW"/>
</dbReference>
<dbReference type="GO" id="GO:0071555">
    <property type="term" value="P:cell wall organization"/>
    <property type="evidence" value="ECO:0007669"/>
    <property type="project" value="UniProtKB-KW"/>
</dbReference>
<feature type="domain" description="Peptidase S11 D-alanyl-D-alanine carboxypeptidase A N-terminal" evidence="11">
    <location>
        <begin position="69"/>
        <end position="302"/>
    </location>
</feature>
<gene>
    <name evidence="12" type="ORF">EDC19_0513</name>
</gene>
<dbReference type="EMBL" id="SMGQ01000011">
    <property type="protein sequence ID" value="TCK98096.1"/>
    <property type="molecule type" value="Genomic_DNA"/>
</dbReference>
<evidence type="ECO:0000256" key="6">
    <source>
        <dbReference type="ARBA" id="ARBA00023316"/>
    </source>
</evidence>
<dbReference type="PRINTS" id="PR00725">
    <property type="entry name" value="DADACBPTASE1"/>
</dbReference>
<dbReference type="InterPro" id="IPR018044">
    <property type="entry name" value="Peptidase_S11"/>
</dbReference>
<dbReference type="OrthoDB" id="9791132at2"/>
<feature type="signal peptide" evidence="10">
    <location>
        <begin position="1"/>
        <end position="22"/>
    </location>
</feature>
<name>A0A4R1MY11_9FIRM</name>
<dbReference type="PROSITE" id="PS51257">
    <property type="entry name" value="PROKAR_LIPOPROTEIN"/>
    <property type="match status" value="1"/>
</dbReference>
<keyword evidence="2 10" id="KW-0732">Signal</keyword>
<feature type="active site" evidence="7">
    <location>
        <position position="156"/>
    </location>
</feature>
<evidence type="ECO:0000256" key="7">
    <source>
        <dbReference type="PIRSR" id="PIRSR618044-1"/>
    </source>
</evidence>
<dbReference type="Gene3D" id="3.40.710.10">
    <property type="entry name" value="DD-peptidase/beta-lactamase superfamily"/>
    <property type="match status" value="1"/>
</dbReference>
<dbReference type="GO" id="GO:0006508">
    <property type="term" value="P:proteolysis"/>
    <property type="evidence" value="ECO:0007669"/>
    <property type="project" value="InterPro"/>
</dbReference>
<dbReference type="Proteomes" id="UP000294545">
    <property type="component" value="Unassembled WGS sequence"/>
</dbReference>
<evidence type="ECO:0000256" key="9">
    <source>
        <dbReference type="RuleBase" id="RU004016"/>
    </source>
</evidence>
<keyword evidence="5" id="KW-0573">Peptidoglycan synthesis</keyword>